<proteinExistence type="predicted"/>
<evidence type="ECO:0000313" key="2">
    <source>
        <dbReference type="Proteomes" id="UP001356427"/>
    </source>
</evidence>
<gene>
    <name evidence="1" type="ORF">J4Q44_G00377830</name>
</gene>
<sequence length="85" mass="10072">MIRHDNLDRVAIPEYMWSANCCTDYDENAPYFVRYKFLVFGAYGLNDRVNNHLVEVPVNLEKFLRGRMDVDKIFQIFYNNCAPDS</sequence>
<dbReference type="SUPFAM" id="SSF54060">
    <property type="entry name" value="His-Me finger endonucleases"/>
    <property type="match status" value="1"/>
</dbReference>
<dbReference type="Proteomes" id="UP001356427">
    <property type="component" value="Unassembled WGS sequence"/>
</dbReference>
<reference evidence="1 2" key="1">
    <citation type="submission" date="2021-04" db="EMBL/GenBank/DDBJ databases">
        <authorList>
            <person name="De Guttry C."/>
            <person name="Zahm M."/>
            <person name="Klopp C."/>
            <person name="Cabau C."/>
            <person name="Louis A."/>
            <person name="Berthelot C."/>
            <person name="Parey E."/>
            <person name="Roest Crollius H."/>
            <person name="Montfort J."/>
            <person name="Robinson-Rechavi M."/>
            <person name="Bucao C."/>
            <person name="Bouchez O."/>
            <person name="Gislard M."/>
            <person name="Lluch J."/>
            <person name="Milhes M."/>
            <person name="Lampietro C."/>
            <person name="Lopez Roques C."/>
            <person name="Donnadieu C."/>
            <person name="Braasch I."/>
            <person name="Desvignes T."/>
            <person name="Postlethwait J."/>
            <person name="Bobe J."/>
            <person name="Wedekind C."/>
            <person name="Guiguen Y."/>
        </authorList>
    </citation>
    <scope>NUCLEOTIDE SEQUENCE [LARGE SCALE GENOMIC DNA]</scope>
    <source>
        <strain evidence="1">Cs_M1</strain>
        <tissue evidence="1">Blood</tissue>
    </source>
</reference>
<keyword evidence="2" id="KW-1185">Reference proteome</keyword>
<accession>A0AAN8KIC0</accession>
<dbReference type="AlphaFoldDB" id="A0AAN8KIC0"/>
<dbReference type="PANTHER" id="PTHR21472:SF20">
    <property type="entry name" value="ENDONUCLEASE DOMAIN-CONTAINING 1 PROTEIN-LIKE"/>
    <property type="match status" value="1"/>
</dbReference>
<comment type="caution">
    <text evidence="1">The sequence shown here is derived from an EMBL/GenBank/DDBJ whole genome shotgun (WGS) entry which is preliminary data.</text>
</comment>
<dbReference type="InterPro" id="IPR039015">
    <property type="entry name" value="ENDOD1"/>
</dbReference>
<dbReference type="EMBL" id="JAGTTL010000039">
    <property type="protein sequence ID" value="KAK6291998.1"/>
    <property type="molecule type" value="Genomic_DNA"/>
</dbReference>
<name>A0AAN8KIC0_9TELE</name>
<dbReference type="PANTHER" id="PTHR21472">
    <property type="entry name" value="ENDONUCLEASE DOMAIN-CONTAINING 1 PROTEIN ENDOD1"/>
    <property type="match status" value="1"/>
</dbReference>
<evidence type="ECO:0000313" key="1">
    <source>
        <dbReference type="EMBL" id="KAK6291998.1"/>
    </source>
</evidence>
<protein>
    <submittedName>
        <fullName evidence="1">Uncharacterized protein</fullName>
    </submittedName>
</protein>
<organism evidence="1 2">
    <name type="scientific">Coregonus suidteri</name>
    <dbReference type="NCBI Taxonomy" id="861788"/>
    <lineage>
        <taxon>Eukaryota</taxon>
        <taxon>Metazoa</taxon>
        <taxon>Chordata</taxon>
        <taxon>Craniata</taxon>
        <taxon>Vertebrata</taxon>
        <taxon>Euteleostomi</taxon>
        <taxon>Actinopterygii</taxon>
        <taxon>Neopterygii</taxon>
        <taxon>Teleostei</taxon>
        <taxon>Protacanthopterygii</taxon>
        <taxon>Salmoniformes</taxon>
        <taxon>Salmonidae</taxon>
        <taxon>Coregoninae</taxon>
        <taxon>Coregonus</taxon>
    </lineage>
</organism>
<dbReference type="InterPro" id="IPR044925">
    <property type="entry name" value="His-Me_finger_sf"/>
</dbReference>